<evidence type="ECO:0000313" key="3">
    <source>
        <dbReference type="Proteomes" id="UP000294678"/>
    </source>
</evidence>
<dbReference type="RefSeq" id="WP_134113151.1">
    <property type="nucleotide sequence ID" value="NZ_SOBG01000005.1"/>
</dbReference>
<organism evidence="2 3">
    <name type="scientific">Hypnocyclicus thermotrophus</name>
    <dbReference type="NCBI Taxonomy" id="1627895"/>
    <lineage>
        <taxon>Bacteria</taxon>
        <taxon>Fusobacteriati</taxon>
        <taxon>Fusobacteriota</taxon>
        <taxon>Fusobacteriia</taxon>
        <taxon>Fusobacteriales</taxon>
        <taxon>Fusobacteriaceae</taxon>
        <taxon>Hypnocyclicus</taxon>
    </lineage>
</organism>
<evidence type="ECO:0000256" key="1">
    <source>
        <dbReference type="SAM" id="SignalP"/>
    </source>
</evidence>
<dbReference type="Proteomes" id="UP000294678">
    <property type="component" value="Unassembled WGS sequence"/>
</dbReference>
<name>A0AA46DY54_9FUSO</name>
<dbReference type="AlphaFoldDB" id="A0AA46DY54"/>
<proteinExistence type="predicted"/>
<dbReference type="EMBL" id="SOBG01000005">
    <property type="protein sequence ID" value="TDT69738.1"/>
    <property type="molecule type" value="Genomic_DNA"/>
</dbReference>
<feature type="signal peptide" evidence="1">
    <location>
        <begin position="1"/>
        <end position="20"/>
    </location>
</feature>
<comment type="caution">
    <text evidence="2">The sequence shown here is derived from an EMBL/GenBank/DDBJ whole genome shotgun (WGS) entry which is preliminary data.</text>
</comment>
<evidence type="ECO:0000313" key="2">
    <source>
        <dbReference type="EMBL" id="TDT69738.1"/>
    </source>
</evidence>
<sequence>MKKTATLLAGLLLVTGTVFATEWNVTGANIGGTVNVLDTVNGMNIEGGDLNFTLSTSKTGDFGDLSFDISVGDDNNLSASYSKTEGDFEIGFGATLISAGSEFDLDTDKDSGAYIKWAVMGSEMTSFTLYPWEVDGMDWDNDTFASDSNISAPGFKLAVKLDDASSVAAKLAVMDNTNTKNKYQVKGEFNTTVAGVTLGTAVSYTTGTKAMYTGATASMNLTDAVSVNGEFFMEKDNKNADAQTGVFAKGSYSLEEINGYASTAYASVKLLNKEVNTTNGATTELETGVGMSKGHFTITPKLIITSSENKVYAKEDSTDMSKTKTVAGVEFTYGL</sequence>
<keyword evidence="1" id="KW-0732">Signal</keyword>
<protein>
    <recommendedName>
        <fullName evidence="4">Porin</fullName>
    </recommendedName>
</protein>
<reference evidence="2 3" key="1">
    <citation type="submission" date="2019-03" db="EMBL/GenBank/DDBJ databases">
        <title>Genomic Encyclopedia of Type Strains, Phase IV (KMG-IV): sequencing the most valuable type-strain genomes for metagenomic binning, comparative biology and taxonomic classification.</title>
        <authorList>
            <person name="Goeker M."/>
        </authorList>
    </citation>
    <scope>NUCLEOTIDE SEQUENCE [LARGE SCALE GENOMIC DNA]</scope>
    <source>
        <strain evidence="2 3">DSM 100055</strain>
    </source>
</reference>
<keyword evidence="3" id="KW-1185">Reference proteome</keyword>
<feature type="chain" id="PRO_5041329622" description="Porin" evidence="1">
    <location>
        <begin position="21"/>
        <end position="335"/>
    </location>
</feature>
<evidence type="ECO:0008006" key="4">
    <source>
        <dbReference type="Google" id="ProtNLM"/>
    </source>
</evidence>
<accession>A0AA46DY54</accession>
<gene>
    <name evidence="2" type="ORF">EV215_1267</name>
</gene>